<evidence type="ECO:0000313" key="4">
    <source>
        <dbReference type="EMBL" id="CUP68698.1"/>
    </source>
</evidence>
<dbReference type="Pfam" id="PF16116">
    <property type="entry name" value="DUF4832"/>
    <property type="match status" value="1"/>
</dbReference>
<dbReference type="STRING" id="1150298.ERS852406_00055"/>
<dbReference type="AlphaFoldDB" id="A0A173WA09"/>
<evidence type="ECO:0000313" key="8">
    <source>
        <dbReference type="Proteomes" id="UP000095709"/>
    </source>
</evidence>
<dbReference type="InterPro" id="IPR032379">
    <property type="entry name" value="DUF4874"/>
</dbReference>
<evidence type="ECO:0000313" key="7">
    <source>
        <dbReference type="Proteomes" id="UP000095706"/>
    </source>
</evidence>
<evidence type="ECO:0000259" key="2">
    <source>
        <dbReference type="Pfam" id="PF16173"/>
    </source>
</evidence>
<reference evidence="6" key="3">
    <citation type="submission" date="2020-02" db="EMBL/GenBank/DDBJ databases">
        <authorList>
            <person name="Littmann E."/>
            <person name="Sorbara M."/>
        </authorList>
    </citation>
    <scope>NUCLEOTIDE SEQUENCE</scope>
    <source>
        <strain evidence="6">MSK.14.54</strain>
    </source>
</reference>
<organism evidence="3 7">
    <name type="scientific">Fusicatenibacter saccharivorans</name>
    <dbReference type="NCBI Taxonomy" id="1150298"/>
    <lineage>
        <taxon>Bacteria</taxon>
        <taxon>Bacillati</taxon>
        <taxon>Bacillota</taxon>
        <taxon>Clostridia</taxon>
        <taxon>Lachnospirales</taxon>
        <taxon>Lachnospiraceae</taxon>
        <taxon>Fusicatenibacter</taxon>
    </lineage>
</organism>
<dbReference type="EMBL" id="CYYV01000001">
    <property type="protein sequence ID" value="CUN35776.1"/>
    <property type="molecule type" value="Genomic_DNA"/>
</dbReference>
<name>A0A173WA09_9FIRM</name>
<keyword evidence="9" id="KW-1185">Reference proteome</keyword>
<reference evidence="6 9" key="2">
    <citation type="journal article" date="2020" name="Cell Host Microbe">
        <title>Functional and Genomic Variation between Human-Derived Isolates of Lachnospiraceae Reveals Inter- and Intra-Species Diversity.</title>
        <authorList>
            <person name="Sorbara M.T."/>
            <person name="Littmann E.R."/>
            <person name="Fontana E."/>
            <person name="Moody T.U."/>
            <person name="Kohout C.E."/>
            <person name="Gjonbalaj M."/>
            <person name="Eaton V."/>
            <person name="Seok R."/>
            <person name="Leiner I.M."/>
            <person name="Pamer E.G."/>
        </authorList>
    </citation>
    <scope>NUCLEOTIDE SEQUENCE [LARGE SCALE GENOMIC DNA]</scope>
    <source>
        <strain evidence="6 9">MSK.14.54</strain>
    </source>
</reference>
<evidence type="ECO:0000259" key="1">
    <source>
        <dbReference type="Pfam" id="PF16116"/>
    </source>
</evidence>
<proteinExistence type="predicted"/>
<reference evidence="5" key="4">
    <citation type="submission" date="2022-01" db="EMBL/GenBank/DDBJ databases">
        <title>Collection of gut derived symbiotic bacterial strains cultured from healthy donors.</title>
        <authorList>
            <person name="Lin H."/>
            <person name="Kohout C."/>
            <person name="Waligurski E."/>
            <person name="Pamer E.G."/>
        </authorList>
    </citation>
    <scope>NUCLEOTIDE SEQUENCE</scope>
    <source>
        <strain evidence="5">DFI.5.49</strain>
    </source>
</reference>
<dbReference type="Proteomes" id="UP000768180">
    <property type="component" value="Unassembled WGS sequence"/>
</dbReference>
<protein>
    <submittedName>
        <fullName evidence="5">DUF4832 domain-containing protein</fullName>
    </submittedName>
</protein>
<gene>
    <name evidence="3" type="ORF">ERS852406_00055</name>
    <name evidence="4" type="ORF">ERS852498_02558</name>
    <name evidence="6" type="ORF">G5B05_04975</name>
    <name evidence="5" type="ORF">L0N21_12100</name>
</gene>
<feature type="domain" description="DUF4874" evidence="2">
    <location>
        <begin position="52"/>
        <end position="213"/>
    </location>
</feature>
<dbReference type="Proteomes" id="UP000095709">
    <property type="component" value="Unassembled WGS sequence"/>
</dbReference>
<sequence>MKTNRKKSFSYLLFFLLLLVFLALFAFLGIRSFYRANYMPEPCTESADELSNPYIGFYHMYGYVLGSDSLSNLPAASDSDAKNRQGIVMLEVNLQNFSNEDLSDSALSQLDTILSAWQRHGSQVILRFLYDWDGKAMETEPQSLEQILRHMDQTAEVVNRYTDCVFLMQGIFVGNCGEMNNSHYMSDEDCTTLMHHLAEVTDPSVFLSVRTPVQRRKILDSSERPTKETAFDGSLSSRLGLFNDGMLGTANDTGTYGDTAASADTYRSAWVREDELSFQNELCNFVPNGGEVTLDNPLNDLAHAIQDLSRMHVSYLNSEHDPAVLDKWKAAAYKDKASVFNGLSGYDYIERHLGYRYVIQDTALDSSDFQIRLENVGFSVCYRKLDLQLTLVSSDGEVFSFPISSDSRFWIPGTTAELSISLPLARLAKGSYTVYFQMTDPVLQREILPANTFSHDTHGFSIGTLEISKLY</sequence>
<dbReference type="Proteomes" id="UP001199915">
    <property type="component" value="Unassembled WGS sequence"/>
</dbReference>
<feature type="domain" description="DUF4832" evidence="1">
    <location>
        <begin position="238"/>
        <end position="442"/>
    </location>
</feature>
<evidence type="ECO:0000313" key="3">
    <source>
        <dbReference type="EMBL" id="CUN35776.1"/>
    </source>
</evidence>
<evidence type="ECO:0000313" key="6">
    <source>
        <dbReference type="EMBL" id="NSE15772.1"/>
    </source>
</evidence>
<dbReference type="RefSeq" id="WP_022461097.1">
    <property type="nucleotide sequence ID" value="NZ_CYYV01000001.1"/>
</dbReference>
<evidence type="ECO:0000313" key="5">
    <source>
        <dbReference type="EMBL" id="MCG4766241.1"/>
    </source>
</evidence>
<dbReference type="EMBL" id="JAKNFS010000016">
    <property type="protein sequence ID" value="MCG4766241.1"/>
    <property type="molecule type" value="Genomic_DNA"/>
</dbReference>
<dbReference type="Pfam" id="PF16173">
    <property type="entry name" value="DUF4874"/>
    <property type="match status" value="1"/>
</dbReference>
<reference evidence="7 8" key="1">
    <citation type="submission" date="2015-09" db="EMBL/GenBank/DDBJ databases">
        <authorList>
            <consortium name="Pathogen Informatics"/>
        </authorList>
    </citation>
    <scope>NUCLEOTIDE SEQUENCE [LARGE SCALE GENOMIC DNA]</scope>
    <source>
        <strain evidence="3 7">2789STDY5608849</strain>
        <strain evidence="4 8">2789STDY5834885</strain>
    </source>
</reference>
<dbReference type="EMBL" id="CZAL01000014">
    <property type="protein sequence ID" value="CUP68698.1"/>
    <property type="molecule type" value="Genomic_DNA"/>
</dbReference>
<dbReference type="Proteomes" id="UP000095706">
    <property type="component" value="Unassembled WGS sequence"/>
</dbReference>
<evidence type="ECO:0000313" key="9">
    <source>
        <dbReference type="Proteomes" id="UP000768180"/>
    </source>
</evidence>
<accession>A0A173WA09</accession>
<dbReference type="InterPro" id="IPR032267">
    <property type="entry name" value="DUF4832"/>
</dbReference>
<dbReference type="EMBL" id="JAAITQ010000006">
    <property type="protein sequence ID" value="NSE15772.1"/>
    <property type="molecule type" value="Genomic_DNA"/>
</dbReference>